<sequence>MKEAEENELELALADFLGQIHRYHDEWPHKNCKNKSELCAELKLLIQTRINELNNPPYNLAYEQISQSEDKEIADGKHLCSSREPQLKNSEMH</sequence>
<proteinExistence type="predicted"/>
<reference evidence="2" key="2">
    <citation type="journal article" date="2015" name="Data Brief">
        <title>Shoot transcriptome of the giant reed, Arundo donax.</title>
        <authorList>
            <person name="Barrero R.A."/>
            <person name="Guerrero F.D."/>
            <person name="Moolhuijzen P."/>
            <person name="Goolsby J.A."/>
            <person name="Tidwell J."/>
            <person name="Bellgard S.E."/>
            <person name="Bellgard M.I."/>
        </authorList>
    </citation>
    <scope>NUCLEOTIDE SEQUENCE</scope>
    <source>
        <tissue evidence="2">Shoot tissue taken approximately 20 cm above the soil surface</tissue>
    </source>
</reference>
<dbReference type="AlphaFoldDB" id="A0A0A9F6I9"/>
<feature type="compositionally biased region" description="Polar residues" evidence="1">
    <location>
        <begin position="83"/>
        <end position="93"/>
    </location>
</feature>
<protein>
    <submittedName>
        <fullName evidence="2">Uncharacterized protein</fullName>
    </submittedName>
</protein>
<evidence type="ECO:0000256" key="1">
    <source>
        <dbReference type="SAM" id="MobiDB-lite"/>
    </source>
</evidence>
<name>A0A0A9F6I9_ARUDO</name>
<dbReference type="PANTHER" id="PTHR47857:SF2">
    <property type="entry name" value="EXPRESSED PROTEIN"/>
    <property type="match status" value="1"/>
</dbReference>
<accession>A0A0A9F6I9</accession>
<dbReference type="PANTHER" id="PTHR47857">
    <property type="entry name" value="EXPRESSED PROTEIN-RELATED"/>
    <property type="match status" value="1"/>
</dbReference>
<dbReference type="EMBL" id="GBRH01189296">
    <property type="protein sequence ID" value="JAE08600.1"/>
    <property type="molecule type" value="Transcribed_RNA"/>
</dbReference>
<feature type="region of interest" description="Disordered" evidence="1">
    <location>
        <begin position="73"/>
        <end position="93"/>
    </location>
</feature>
<evidence type="ECO:0000313" key="2">
    <source>
        <dbReference type="EMBL" id="JAE08600.1"/>
    </source>
</evidence>
<organism evidence="2">
    <name type="scientific">Arundo donax</name>
    <name type="common">Giant reed</name>
    <name type="synonym">Donax arundinaceus</name>
    <dbReference type="NCBI Taxonomy" id="35708"/>
    <lineage>
        <taxon>Eukaryota</taxon>
        <taxon>Viridiplantae</taxon>
        <taxon>Streptophyta</taxon>
        <taxon>Embryophyta</taxon>
        <taxon>Tracheophyta</taxon>
        <taxon>Spermatophyta</taxon>
        <taxon>Magnoliopsida</taxon>
        <taxon>Liliopsida</taxon>
        <taxon>Poales</taxon>
        <taxon>Poaceae</taxon>
        <taxon>PACMAD clade</taxon>
        <taxon>Arundinoideae</taxon>
        <taxon>Arundineae</taxon>
        <taxon>Arundo</taxon>
    </lineage>
</organism>
<reference evidence="2" key="1">
    <citation type="submission" date="2014-09" db="EMBL/GenBank/DDBJ databases">
        <authorList>
            <person name="Magalhaes I.L.F."/>
            <person name="Oliveira U."/>
            <person name="Santos F.R."/>
            <person name="Vidigal T.H.D.A."/>
            <person name="Brescovit A.D."/>
            <person name="Santos A.J."/>
        </authorList>
    </citation>
    <scope>NUCLEOTIDE SEQUENCE</scope>
    <source>
        <tissue evidence="2">Shoot tissue taken approximately 20 cm above the soil surface</tissue>
    </source>
</reference>